<keyword evidence="4 6" id="KW-1133">Transmembrane helix</keyword>
<dbReference type="PANTHER" id="PTHR11101">
    <property type="entry name" value="PHOSPHATE TRANSPORTER"/>
    <property type="match status" value="1"/>
</dbReference>
<keyword evidence="6" id="KW-0592">Phosphate transport</keyword>
<feature type="transmembrane region" description="Helical" evidence="6">
    <location>
        <begin position="468"/>
        <end position="489"/>
    </location>
</feature>
<organism evidence="7 8">
    <name type="scientific">Christiangramia echinicola</name>
    <dbReference type="NCBI Taxonomy" id="279359"/>
    <lineage>
        <taxon>Bacteria</taxon>
        <taxon>Pseudomonadati</taxon>
        <taxon>Bacteroidota</taxon>
        <taxon>Flavobacteriia</taxon>
        <taxon>Flavobacteriales</taxon>
        <taxon>Flavobacteriaceae</taxon>
        <taxon>Christiangramia</taxon>
    </lineage>
</organism>
<gene>
    <name evidence="7" type="ORF">SAMN04488552_0943</name>
</gene>
<dbReference type="EMBL" id="LT629745">
    <property type="protein sequence ID" value="SDR76821.1"/>
    <property type="molecule type" value="Genomic_DNA"/>
</dbReference>
<protein>
    <recommendedName>
        <fullName evidence="6">Phosphate transporter</fullName>
    </recommendedName>
</protein>
<dbReference type="RefSeq" id="WP_089661492.1">
    <property type="nucleotide sequence ID" value="NZ_LT629745.1"/>
</dbReference>
<dbReference type="GO" id="GO:0016020">
    <property type="term" value="C:membrane"/>
    <property type="evidence" value="ECO:0007669"/>
    <property type="project" value="UniProtKB-SubCell"/>
</dbReference>
<evidence type="ECO:0000256" key="6">
    <source>
        <dbReference type="RuleBase" id="RU363058"/>
    </source>
</evidence>
<accession>A0A1H1LQJ7</accession>
<dbReference type="GO" id="GO:0005315">
    <property type="term" value="F:phosphate transmembrane transporter activity"/>
    <property type="evidence" value="ECO:0007669"/>
    <property type="project" value="InterPro"/>
</dbReference>
<dbReference type="PANTHER" id="PTHR11101:SF16">
    <property type="entry name" value="PHOSPHATE TRANSPORTER"/>
    <property type="match status" value="1"/>
</dbReference>
<feature type="transmembrane region" description="Helical" evidence="6">
    <location>
        <begin position="6"/>
        <end position="24"/>
    </location>
</feature>
<feature type="transmembrane region" description="Helical" evidence="6">
    <location>
        <begin position="45"/>
        <end position="63"/>
    </location>
</feature>
<proteinExistence type="inferred from homology"/>
<evidence type="ECO:0000256" key="4">
    <source>
        <dbReference type="ARBA" id="ARBA00022989"/>
    </source>
</evidence>
<dbReference type="AlphaFoldDB" id="A0A1H1LQJ7"/>
<sequence>MEDIYLVMLVALFALAITDLVVGVSNDAINFLNSAIGSKAVSMRTIMIVASIGVAVGAIFSSGLMEVARKGIFMPGEFYFEEIMIIFMAVMITDVLLLDFFNSLGLPTSTTVSIVFELLGAAVCMAVIKIYTQEDGDIAALTDYINTAKATEIIIGILMAVVIAFIVGALVQYISRLVFSFQFEKKIKYVGAVFGGLSLTAILYFILIKGMKSVPYISQETMDYVNNHTIIIVLSGLVLFTGISQFLMSILKINILRTIIIIGTFALALAFAGNDLVNFIGVPIAAWQSFELWQTAYNATGVVPSEFSMTGLSGSVPTPEILLIGAGAVMVMTLWLSSKARSVVDTGINLSRQGDAVERFDPNWLSRGIVRYSVLFGNAITTVLPQDMRSRIENKFDKPSSHARSKRFDAPAFDMVRASVNLVVASVLISIGTNMKLPLSTTYVTFMVAMGTSLADRAWDRESAVYRVAGVLNVIGGWFVTAIVAFTAAALFASIIYFGGTIALAVLIIVALVLVVRSGIIHSRKARDEKNKKKFNKSDIITINEITSETSENISNVIGGINKMYSKTVDQLGYYDLSKLKKNYKKIEKLESEVDELKDNIFYFIKSLDENSVEASKFYILTLDYLQDMVQSISFITRNSYNHVHNNHKNLKFNQIRDLKKVDDKMQILFDEITYTFDNHEFGNIDNLLNEKQDLLDYVSDLIQKQIQRIRTSESSPKNTKLYFGILLETKDLIGSTMSLLQLFQEFYNEARATAY</sequence>
<feature type="transmembrane region" description="Helical" evidence="6">
    <location>
        <begin position="187"/>
        <end position="208"/>
    </location>
</feature>
<keyword evidence="2 6" id="KW-0813">Transport</keyword>
<feature type="transmembrane region" description="Helical" evidence="6">
    <location>
        <begin position="495"/>
        <end position="516"/>
    </location>
</feature>
<comment type="subcellular location">
    <subcellularLocation>
        <location evidence="1 6">Membrane</location>
        <topology evidence="1 6">Multi-pass membrane protein</topology>
    </subcellularLocation>
</comment>
<reference evidence="7 8" key="1">
    <citation type="submission" date="2016-10" db="EMBL/GenBank/DDBJ databases">
        <authorList>
            <person name="Varghese N."/>
            <person name="Submissions S."/>
        </authorList>
    </citation>
    <scope>NUCLEOTIDE SEQUENCE [LARGE SCALE GENOMIC DNA]</scope>
    <source>
        <strain evidence="7 8">Mar_2010_102</strain>
    </source>
</reference>
<evidence type="ECO:0000256" key="3">
    <source>
        <dbReference type="ARBA" id="ARBA00022692"/>
    </source>
</evidence>
<feature type="transmembrane region" description="Helical" evidence="6">
    <location>
        <begin position="153"/>
        <end position="175"/>
    </location>
</feature>
<feature type="transmembrane region" description="Helical" evidence="6">
    <location>
        <begin position="83"/>
        <end position="102"/>
    </location>
</feature>
<dbReference type="STRING" id="1250231.SAMN04488552_0943"/>
<feature type="transmembrane region" description="Helical" evidence="6">
    <location>
        <begin position="255"/>
        <end position="273"/>
    </location>
</feature>
<keyword evidence="8" id="KW-1185">Reference proteome</keyword>
<dbReference type="Proteomes" id="UP000198858">
    <property type="component" value="Chromosome I"/>
</dbReference>
<feature type="transmembrane region" description="Helical" evidence="6">
    <location>
        <begin position="321"/>
        <end position="338"/>
    </location>
</feature>
<evidence type="ECO:0000313" key="8">
    <source>
        <dbReference type="Proteomes" id="UP000198858"/>
    </source>
</evidence>
<evidence type="ECO:0000256" key="5">
    <source>
        <dbReference type="ARBA" id="ARBA00023136"/>
    </source>
</evidence>
<comment type="similarity">
    <text evidence="6">Belongs to the inorganic phosphate transporter (PiT) (TC 2.A.20) family.</text>
</comment>
<evidence type="ECO:0000256" key="2">
    <source>
        <dbReference type="ARBA" id="ARBA00022448"/>
    </source>
</evidence>
<keyword evidence="5 6" id="KW-0472">Membrane</keyword>
<keyword evidence="3 6" id="KW-0812">Transmembrane</keyword>
<evidence type="ECO:0000256" key="1">
    <source>
        <dbReference type="ARBA" id="ARBA00004141"/>
    </source>
</evidence>
<feature type="transmembrane region" description="Helical" evidence="6">
    <location>
        <begin position="114"/>
        <end position="133"/>
    </location>
</feature>
<dbReference type="GO" id="GO:0035435">
    <property type="term" value="P:phosphate ion transmembrane transport"/>
    <property type="evidence" value="ECO:0007669"/>
    <property type="project" value="TreeGrafter"/>
</dbReference>
<evidence type="ECO:0000313" key="7">
    <source>
        <dbReference type="EMBL" id="SDR76821.1"/>
    </source>
</evidence>
<name>A0A1H1LQJ7_9FLAO</name>
<dbReference type="Pfam" id="PF01384">
    <property type="entry name" value="PHO4"/>
    <property type="match status" value="1"/>
</dbReference>
<dbReference type="InterPro" id="IPR001204">
    <property type="entry name" value="Phos_transporter"/>
</dbReference>
<feature type="transmembrane region" description="Helical" evidence="6">
    <location>
        <begin position="228"/>
        <end position="248"/>
    </location>
</feature>